<comment type="cofactor">
    <cofactor evidence="1">
        <name>pantetheine 4'-phosphate</name>
        <dbReference type="ChEBI" id="CHEBI:47942"/>
    </cofactor>
</comment>
<feature type="domain" description="Carrier" evidence="4">
    <location>
        <begin position="102"/>
        <end position="176"/>
    </location>
</feature>
<dbReference type="Gene3D" id="3.30.559.10">
    <property type="entry name" value="Chloramphenicol acetyltransferase-like domain"/>
    <property type="match status" value="1"/>
</dbReference>
<evidence type="ECO:0000313" key="6">
    <source>
        <dbReference type="Proteomes" id="UP000545074"/>
    </source>
</evidence>
<feature type="non-terminal residue" evidence="5">
    <location>
        <position position="1"/>
    </location>
</feature>
<dbReference type="Pfam" id="PF00668">
    <property type="entry name" value="Condensation"/>
    <property type="match status" value="1"/>
</dbReference>
<organism evidence="5 6">
    <name type="scientific">Pseudomonas juntendi</name>
    <dbReference type="NCBI Taxonomy" id="2666183"/>
    <lineage>
        <taxon>Bacteria</taxon>
        <taxon>Pseudomonadati</taxon>
        <taxon>Pseudomonadota</taxon>
        <taxon>Gammaproteobacteria</taxon>
        <taxon>Pseudomonadales</taxon>
        <taxon>Pseudomonadaceae</taxon>
        <taxon>Pseudomonas</taxon>
    </lineage>
</organism>
<dbReference type="Pfam" id="PF13193">
    <property type="entry name" value="AMP-binding_C"/>
    <property type="match status" value="1"/>
</dbReference>
<dbReference type="InterPro" id="IPR009081">
    <property type="entry name" value="PP-bd_ACP"/>
</dbReference>
<dbReference type="Gene3D" id="1.10.1200.10">
    <property type="entry name" value="ACP-like"/>
    <property type="match status" value="1"/>
</dbReference>
<sequence>KLRGLRIELGEIEARLLEHDLVREAVVTVPDGKQLVGYVVLAGEAADWQVQLAEHLRRGLPDYMVPNQWLVLDGLPLSPNGKLDRKALPAVDAALVQKVYEAPANAREHRLAAVWADVLRLERVGVNDNFFELGGDSIVSIQVVGRARQQGLHFTPKELFQHQTVRGLAAVLREGEGAVKAEQGPQVGGMPLLPFQQWFFAQRMSEPQHWNQSLLLRSTETLDAAALEQALLALYAQHDALRLRFADGSAEHGPLQPAQPLLWRAALRSAEEIEATCEEAQRSLDLAQGPLLRAVLIELADGGQRLLLVIHHLVVDGVSWRVLLEDLHDAYRQALAGSTP</sequence>
<accession>A0A7W2KLB5</accession>
<reference evidence="5 6" key="1">
    <citation type="submission" date="2020-07" db="EMBL/GenBank/DDBJ databases">
        <title>Diversity of carbapenemase encoding genes among Pseudomonas putida group clinical isolates in a tertiary Brazilian hospital.</title>
        <authorList>
            <person name="Alberto-Lei F."/>
            <person name="Nodari C.S."/>
            <person name="Streling A.P."/>
            <person name="Paulino J.T."/>
            <person name="Bessa-Neto F.O."/>
            <person name="Cayo R."/>
            <person name="Gales A.C."/>
        </authorList>
    </citation>
    <scope>NUCLEOTIDE SEQUENCE [LARGE SCALE GENOMIC DNA]</scope>
    <source>
        <strain evidence="5 6">12815</strain>
    </source>
</reference>
<dbReference type="InterPro" id="IPR025110">
    <property type="entry name" value="AMP-bd_C"/>
</dbReference>
<dbReference type="InterPro" id="IPR036736">
    <property type="entry name" value="ACP-like_sf"/>
</dbReference>
<keyword evidence="2" id="KW-0596">Phosphopantetheine</keyword>
<dbReference type="EMBL" id="JACGCX010000050">
    <property type="protein sequence ID" value="MBA6100580.1"/>
    <property type="molecule type" value="Genomic_DNA"/>
</dbReference>
<dbReference type="Proteomes" id="UP000545074">
    <property type="component" value="Unassembled WGS sequence"/>
</dbReference>
<dbReference type="SUPFAM" id="SSF47336">
    <property type="entry name" value="ACP-like"/>
    <property type="match status" value="1"/>
</dbReference>
<dbReference type="GO" id="GO:0031177">
    <property type="term" value="F:phosphopantetheine binding"/>
    <property type="evidence" value="ECO:0007669"/>
    <property type="project" value="InterPro"/>
</dbReference>
<dbReference type="PANTHER" id="PTHR45398">
    <property type="match status" value="1"/>
</dbReference>
<dbReference type="GO" id="GO:0003824">
    <property type="term" value="F:catalytic activity"/>
    <property type="evidence" value="ECO:0007669"/>
    <property type="project" value="InterPro"/>
</dbReference>
<protein>
    <submittedName>
        <fullName evidence="5">Non-ribosomal peptide synthetase</fullName>
    </submittedName>
</protein>
<comment type="caution">
    <text evidence="5">The sequence shown here is derived from an EMBL/GenBank/DDBJ whole genome shotgun (WGS) entry which is preliminary data.</text>
</comment>
<dbReference type="InterPro" id="IPR020806">
    <property type="entry name" value="PKS_PP-bd"/>
</dbReference>
<proteinExistence type="predicted"/>
<dbReference type="SUPFAM" id="SSF56801">
    <property type="entry name" value="Acetyl-CoA synthetase-like"/>
    <property type="match status" value="1"/>
</dbReference>
<evidence type="ECO:0000259" key="4">
    <source>
        <dbReference type="PROSITE" id="PS50075"/>
    </source>
</evidence>
<dbReference type="InterPro" id="IPR045851">
    <property type="entry name" value="AMP-bd_C_sf"/>
</dbReference>
<dbReference type="AlphaFoldDB" id="A0A7W2KLB5"/>
<evidence type="ECO:0000256" key="1">
    <source>
        <dbReference type="ARBA" id="ARBA00001957"/>
    </source>
</evidence>
<evidence type="ECO:0000313" key="5">
    <source>
        <dbReference type="EMBL" id="MBA6100580.1"/>
    </source>
</evidence>
<evidence type="ECO:0000256" key="3">
    <source>
        <dbReference type="ARBA" id="ARBA00022553"/>
    </source>
</evidence>
<dbReference type="PROSITE" id="PS00012">
    <property type="entry name" value="PHOSPHOPANTETHEINE"/>
    <property type="match status" value="1"/>
</dbReference>
<dbReference type="SUPFAM" id="SSF52777">
    <property type="entry name" value="CoA-dependent acyltransferases"/>
    <property type="match status" value="1"/>
</dbReference>
<dbReference type="InterPro" id="IPR023213">
    <property type="entry name" value="CAT-like_dom_sf"/>
</dbReference>
<dbReference type="PROSITE" id="PS50075">
    <property type="entry name" value="CARRIER"/>
    <property type="match status" value="1"/>
</dbReference>
<keyword evidence="3" id="KW-0597">Phosphoprotein</keyword>
<dbReference type="Gene3D" id="3.30.300.30">
    <property type="match status" value="1"/>
</dbReference>
<dbReference type="InterPro" id="IPR006162">
    <property type="entry name" value="Ppantetheine_attach_site"/>
</dbReference>
<dbReference type="SMART" id="SM00823">
    <property type="entry name" value="PKS_PP"/>
    <property type="match status" value="1"/>
</dbReference>
<dbReference type="InterPro" id="IPR001242">
    <property type="entry name" value="Condensation_dom"/>
</dbReference>
<dbReference type="RefSeq" id="WP_259369820.1">
    <property type="nucleotide sequence ID" value="NZ_JACGCX010000050.1"/>
</dbReference>
<dbReference type="PANTHER" id="PTHR45398:SF1">
    <property type="entry name" value="ENZYME, PUTATIVE (JCVI)-RELATED"/>
    <property type="match status" value="1"/>
</dbReference>
<dbReference type="FunFam" id="1.10.1200.10:FF:000005">
    <property type="entry name" value="Nonribosomal peptide synthetase 1"/>
    <property type="match status" value="1"/>
</dbReference>
<name>A0A7W2KLB5_9PSED</name>
<evidence type="ECO:0000256" key="2">
    <source>
        <dbReference type="ARBA" id="ARBA00022450"/>
    </source>
</evidence>
<gene>
    <name evidence="5" type="ORF">H4C80_26215</name>
</gene>
<feature type="non-terminal residue" evidence="5">
    <location>
        <position position="340"/>
    </location>
</feature>
<dbReference type="Pfam" id="PF00550">
    <property type="entry name" value="PP-binding"/>
    <property type="match status" value="1"/>
</dbReference>